<organism evidence="4 5">
    <name type="scientific">Thorsellia anophelis DSM 18579</name>
    <dbReference type="NCBI Taxonomy" id="1123402"/>
    <lineage>
        <taxon>Bacteria</taxon>
        <taxon>Pseudomonadati</taxon>
        <taxon>Pseudomonadota</taxon>
        <taxon>Gammaproteobacteria</taxon>
        <taxon>Enterobacterales</taxon>
        <taxon>Thorselliaceae</taxon>
        <taxon>Thorsellia</taxon>
    </lineage>
</organism>
<evidence type="ECO:0000256" key="2">
    <source>
        <dbReference type="SAM" id="Phobius"/>
    </source>
</evidence>
<evidence type="ECO:0000313" key="4">
    <source>
        <dbReference type="EMBL" id="SES72400.1"/>
    </source>
</evidence>
<keyword evidence="2" id="KW-1133">Transmembrane helix</keyword>
<dbReference type="EMBL" id="FOHV01000002">
    <property type="protein sequence ID" value="SES72400.1"/>
    <property type="molecule type" value="Genomic_DNA"/>
</dbReference>
<evidence type="ECO:0000259" key="3">
    <source>
        <dbReference type="PROSITE" id="PS51724"/>
    </source>
</evidence>
<dbReference type="Gene3D" id="3.30.70.1070">
    <property type="entry name" value="Sporulation related repeat"/>
    <property type="match status" value="1"/>
</dbReference>
<sequence>MASKFQKQLVGSIILVGISVAVLPSLFDGKKWYNGQNQPAIALYPQNQNHTDQTYIEAPQINGQNIQLSNELPEHYSVPNNNLNEQNEIANTTDETAIIDTTAQVQGLIPLTTASNANIPNTQPKELNTTTPKQVATNIEKPVEKPAEQTKAKPVDTKSSQASGKYAVQLAALSNSTRANELVSKLQAAGYPAFTVSGAKLTRVYVGPNDSKQALNQQLGKLKSLTGLDGQVVTLK</sequence>
<dbReference type="GO" id="GO:0032153">
    <property type="term" value="C:cell division site"/>
    <property type="evidence" value="ECO:0007669"/>
    <property type="project" value="TreeGrafter"/>
</dbReference>
<reference evidence="5" key="1">
    <citation type="submission" date="2016-10" db="EMBL/GenBank/DDBJ databases">
        <authorList>
            <person name="Varghese N."/>
            <person name="Submissions S."/>
        </authorList>
    </citation>
    <scope>NUCLEOTIDE SEQUENCE [LARGE SCALE GENOMIC DNA]</scope>
    <source>
        <strain evidence="5">DSM 18579</strain>
    </source>
</reference>
<accession>A0A1H9YTI7</accession>
<dbReference type="PANTHER" id="PTHR38687:SF1">
    <property type="entry name" value="CELL DIVISION PROTEIN DEDD"/>
    <property type="match status" value="1"/>
</dbReference>
<dbReference type="GO" id="GO:0032506">
    <property type="term" value="P:cytokinetic process"/>
    <property type="evidence" value="ECO:0007669"/>
    <property type="project" value="TreeGrafter"/>
</dbReference>
<dbReference type="InterPro" id="IPR036680">
    <property type="entry name" value="SPOR-like_sf"/>
</dbReference>
<dbReference type="STRING" id="1123402.SAMN02583745_00344"/>
<name>A0A1H9YTI7_9GAMM</name>
<dbReference type="SUPFAM" id="SSF110997">
    <property type="entry name" value="Sporulation related repeat"/>
    <property type="match status" value="1"/>
</dbReference>
<keyword evidence="2" id="KW-0812">Transmembrane</keyword>
<dbReference type="GO" id="GO:0030428">
    <property type="term" value="C:cell septum"/>
    <property type="evidence" value="ECO:0007669"/>
    <property type="project" value="TreeGrafter"/>
</dbReference>
<dbReference type="PANTHER" id="PTHR38687">
    <property type="entry name" value="CELL DIVISION PROTEIN DEDD-RELATED"/>
    <property type="match status" value="1"/>
</dbReference>
<keyword evidence="2" id="KW-0472">Membrane</keyword>
<evidence type="ECO:0000256" key="1">
    <source>
        <dbReference type="SAM" id="MobiDB-lite"/>
    </source>
</evidence>
<dbReference type="GO" id="GO:0042834">
    <property type="term" value="F:peptidoglycan binding"/>
    <property type="evidence" value="ECO:0007669"/>
    <property type="project" value="InterPro"/>
</dbReference>
<feature type="domain" description="SPOR" evidence="3">
    <location>
        <begin position="160"/>
        <end position="235"/>
    </location>
</feature>
<protein>
    <submittedName>
        <fullName evidence="4">DedD protein</fullName>
    </submittedName>
</protein>
<dbReference type="InterPro" id="IPR007730">
    <property type="entry name" value="SPOR-like_dom"/>
</dbReference>
<dbReference type="InterPro" id="IPR052521">
    <property type="entry name" value="Cell_div_SPOR-domain"/>
</dbReference>
<dbReference type="AlphaFoldDB" id="A0A1H9YTI7"/>
<dbReference type="RefSeq" id="WP_177168554.1">
    <property type="nucleotide sequence ID" value="NZ_FOHV01000002.1"/>
</dbReference>
<proteinExistence type="predicted"/>
<feature type="compositionally biased region" description="Basic and acidic residues" evidence="1">
    <location>
        <begin position="141"/>
        <end position="156"/>
    </location>
</feature>
<feature type="transmembrane region" description="Helical" evidence="2">
    <location>
        <begin position="9"/>
        <end position="27"/>
    </location>
</feature>
<dbReference type="PROSITE" id="PS51724">
    <property type="entry name" value="SPOR"/>
    <property type="match status" value="1"/>
</dbReference>
<keyword evidence="5" id="KW-1185">Reference proteome</keyword>
<dbReference type="Proteomes" id="UP000242642">
    <property type="component" value="Unassembled WGS sequence"/>
</dbReference>
<gene>
    <name evidence="4" type="ORF">SAMN02583745_00344</name>
</gene>
<dbReference type="Pfam" id="PF05036">
    <property type="entry name" value="SPOR"/>
    <property type="match status" value="1"/>
</dbReference>
<feature type="region of interest" description="Disordered" evidence="1">
    <location>
        <begin position="141"/>
        <end position="160"/>
    </location>
</feature>
<evidence type="ECO:0000313" key="5">
    <source>
        <dbReference type="Proteomes" id="UP000242642"/>
    </source>
</evidence>